<dbReference type="InterPro" id="IPR045156">
    <property type="entry name" value="Vac8"/>
</dbReference>
<comment type="similarity">
    <text evidence="2">Belongs to the beta-catenin family.</text>
</comment>
<evidence type="ECO:0000256" key="7">
    <source>
        <dbReference type="ARBA" id="ARBA00026209"/>
    </source>
</evidence>
<evidence type="ECO:0000256" key="3">
    <source>
        <dbReference type="ARBA" id="ARBA00022554"/>
    </source>
</evidence>
<dbReference type="InterPro" id="IPR000225">
    <property type="entry name" value="Armadillo"/>
</dbReference>
<evidence type="ECO:0000256" key="2">
    <source>
        <dbReference type="ARBA" id="ARBA00005462"/>
    </source>
</evidence>
<feature type="compositionally biased region" description="Basic and acidic residues" evidence="9">
    <location>
        <begin position="826"/>
        <end position="836"/>
    </location>
</feature>
<dbReference type="GO" id="GO:0005737">
    <property type="term" value="C:cytoplasm"/>
    <property type="evidence" value="ECO:0000318"/>
    <property type="project" value="GO_Central"/>
</dbReference>
<dbReference type="SMART" id="SM00185">
    <property type="entry name" value="ARM"/>
    <property type="match status" value="7"/>
</dbReference>
<feature type="domain" description="U-box" evidence="10">
    <location>
        <begin position="508"/>
        <end position="754"/>
    </location>
</feature>
<evidence type="ECO:0000259" key="10">
    <source>
        <dbReference type="Pfam" id="PF25598"/>
    </source>
</evidence>
<dbReference type="PROSITE" id="PS50176">
    <property type="entry name" value="ARM_REPEAT"/>
    <property type="match status" value="2"/>
</dbReference>
<dbReference type="Pfam" id="PF25598">
    <property type="entry name" value="ARM_PUB"/>
    <property type="match status" value="1"/>
</dbReference>
<dbReference type="AlphaFoldDB" id="A0A1Y1HIM6"/>
<feature type="repeat" description="ARM" evidence="8">
    <location>
        <begin position="700"/>
        <end position="742"/>
    </location>
</feature>
<evidence type="ECO:0000313" key="12">
    <source>
        <dbReference type="Proteomes" id="UP000054558"/>
    </source>
</evidence>
<feature type="repeat" description="ARM" evidence="8">
    <location>
        <begin position="572"/>
        <end position="615"/>
    </location>
</feature>
<dbReference type="Proteomes" id="UP000054558">
    <property type="component" value="Unassembled WGS sequence"/>
</dbReference>
<keyword evidence="6" id="KW-0449">Lipoprotein</keyword>
<dbReference type="InterPro" id="IPR016024">
    <property type="entry name" value="ARM-type_fold"/>
</dbReference>
<dbReference type="EMBL" id="DF236960">
    <property type="protein sequence ID" value="GAQ78345.1"/>
    <property type="molecule type" value="Genomic_DNA"/>
</dbReference>
<dbReference type="InterPro" id="IPR032675">
    <property type="entry name" value="LRR_dom_sf"/>
</dbReference>
<sequence length="912" mass="98675">MDSSAYENPFERLSDDLLMNILNRRLWRPLDIGGEKSKERVQLELVSKRFQSVVRTSGSLEWDYMIGSECEEVFMRYMLARSSASASRLTRIALYIGEDLCLMTFLLLLIPQALETLVEVRLFVWDSDPLCVNWEGVFRLLQACRKLTILDITLWDNLPDMPSTVLDFTIPLKPFATLQSLSLYGFAVPGVSFASFIQAFPALQVLELHQLEGESYLVDCSKLKKLFLWRTGGAGEESENPTTVHLPQGLETILSILSCDDSWTLKELAFTKLEHVLLRSAEARKAIVRMPGAVQGLVSNLDPDISPIHTELAVLLLEKLVVEPEAQRILGRVPGNLEKLVDVVIEAELVEGEEVQHRAAGILLSVVQFNPGSREVLAGLPGCVRGLVGFAIQALESGAHMNIRIAHRVLQVLAKLTGNNENGMNPSACLSAVLDQLKTAKVPGLFQGLVDVLDDESARVQKTAGEELARLVHGYDDVKAVAAIPECLSKVVANLTHASWKLQVSSAQTLQNLATDNETARAIVKELGSVDCLFDLVECKRPIVRETALSALYNLAFEPEGRAAIAFSKHLQMVEVLVRILDGKCAESVQEAAAALLGQMALDPASKKDIAAIPGCLPLLTGLLKSGSASVREHVAWVFYGLAEDPKVRKSVAALPGLFPLLSQFLADGASDGMREAGAAALGSLSVDGDTARAVAQTEGCVQGLVGALESGSADVVKEAVKVLRNISGDSQGREMIAREEGAVQRLMNLSKAAEGQEGVREMAAEILQNLEGDPSYREGARELEKREAAGSESSFHSAEGGSLGDPPRSQESKGVAQMMTSPGSRDVRGPDSHGLAERCQLELSPRDDVPSGYIQGTYPGWQARAPRWVMTSALPVCARASKRGVGKAPRAFPSGQHTEGSVITCAYVLQH</sequence>
<feature type="compositionally biased region" description="Basic and acidic residues" evidence="9">
    <location>
        <begin position="775"/>
        <end position="790"/>
    </location>
</feature>
<dbReference type="InterPro" id="IPR058678">
    <property type="entry name" value="ARM_PUB"/>
</dbReference>
<evidence type="ECO:0000256" key="1">
    <source>
        <dbReference type="ARBA" id="ARBA00004592"/>
    </source>
</evidence>
<dbReference type="InterPro" id="IPR011989">
    <property type="entry name" value="ARM-like"/>
</dbReference>
<evidence type="ECO:0000256" key="6">
    <source>
        <dbReference type="ARBA" id="ARBA00023288"/>
    </source>
</evidence>
<dbReference type="Gene3D" id="3.80.10.10">
    <property type="entry name" value="Ribonuclease Inhibitor"/>
    <property type="match status" value="1"/>
</dbReference>
<dbReference type="Gene3D" id="1.25.10.10">
    <property type="entry name" value="Leucine-rich Repeat Variant"/>
    <property type="match status" value="2"/>
</dbReference>
<feature type="region of interest" description="Disordered" evidence="9">
    <location>
        <begin position="771"/>
        <end position="836"/>
    </location>
</feature>
<dbReference type="GO" id="GO:0005634">
    <property type="term" value="C:nucleus"/>
    <property type="evidence" value="ECO:0000318"/>
    <property type="project" value="GO_Central"/>
</dbReference>
<dbReference type="OrthoDB" id="7537227at2759"/>
<keyword evidence="5" id="KW-0472">Membrane</keyword>
<proteinExistence type="inferred from homology"/>
<name>A0A1Y1HIM6_KLENI</name>
<dbReference type="GO" id="GO:0071562">
    <property type="term" value="P:nucleus-vacuole junction assembly"/>
    <property type="evidence" value="ECO:0007669"/>
    <property type="project" value="InterPro"/>
</dbReference>
<keyword evidence="3" id="KW-0926">Vacuole</keyword>
<accession>A0A1Y1HIM6</accession>
<dbReference type="PANTHER" id="PTHR47249:SF1">
    <property type="entry name" value="VACUOLAR PROTEIN 8"/>
    <property type="match status" value="1"/>
</dbReference>
<gene>
    <name evidence="11" type="ORF">KFL_000110430</name>
</gene>
<dbReference type="GO" id="GO:0005774">
    <property type="term" value="C:vacuolar membrane"/>
    <property type="evidence" value="ECO:0007669"/>
    <property type="project" value="UniProtKB-SubCell"/>
</dbReference>
<keyword evidence="12" id="KW-1185">Reference proteome</keyword>
<evidence type="ECO:0000256" key="9">
    <source>
        <dbReference type="SAM" id="MobiDB-lite"/>
    </source>
</evidence>
<evidence type="ECO:0000313" key="11">
    <source>
        <dbReference type="EMBL" id="GAQ78345.1"/>
    </source>
</evidence>
<dbReference type="PANTHER" id="PTHR47249">
    <property type="entry name" value="VACUOLAR PROTEIN 8"/>
    <property type="match status" value="1"/>
</dbReference>
<dbReference type="SUPFAM" id="SSF52047">
    <property type="entry name" value="RNI-like"/>
    <property type="match status" value="1"/>
</dbReference>
<comment type="subcellular location">
    <subcellularLocation>
        <location evidence="1">Vacuole membrane</location>
        <topology evidence="1">Lipid-anchor</topology>
    </subcellularLocation>
</comment>
<evidence type="ECO:0000256" key="5">
    <source>
        <dbReference type="ARBA" id="ARBA00023136"/>
    </source>
</evidence>
<dbReference type="STRING" id="105231.A0A1Y1HIM6"/>
<organism evidence="11 12">
    <name type="scientific">Klebsormidium nitens</name>
    <name type="common">Green alga</name>
    <name type="synonym">Ulothrix nitens</name>
    <dbReference type="NCBI Taxonomy" id="105231"/>
    <lineage>
        <taxon>Eukaryota</taxon>
        <taxon>Viridiplantae</taxon>
        <taxon>Streptophyta</taxon>
        <taxon>Klebsormidiophyceae</taxon>
        <taxon>Klebsormidiales</taxon>
        <taxon>Klebsormidiaceae</taxon>
        <taxon>Klebsormidium</taxon>
    </lineage>
</organism>
<dbReference type="SUPFAM" id="SSF48371">
    <property type="entry name" value="ARM repeat"/>
    <property type="match status" value="2"/>
</dbReference>
<reference evidence="11 12" key="1">
    <citation type="journal article" date="2014" name="Nat. Commun.">
        <title>Klebsormidium flaccidum genome reveals primary factors for plant terrestrial adaptation.</title>
        <authorList>
            <person name="Hori K."/>
            <person name="Maruyama F."/>
            <person name="Fujisawa T."/>
            <person name="Togashi T."/>
            <person name="Yamamoto N."/>
            <person name="Seo M."/>
            <person name="Sato S."/>
            <person name="Yamada T."/>
            <person name="Mori H."/>
            <person name="Tajima N."/>
            <person name="Moriyama T."/>
            <person name="Ikeuchi M."/>
            <person name="Watanabe M."/>
            <person name="Wada H."/>
            <person name="Kobayashi K."/>
            <person name="Saito M."/>
            <person name="Masuda T."/>
            <person name="Sasaki-Sekimoto Y."/>
            <person name="Mashiguchi K."/>
            <person name="Awai K."/>
            <person name="Shimojima M."/>
            <person name="Masuda S."/>
            <person name="Iwai M."/>
            <person name="Nobusawa T."/>
            <person name="Narise T."/>
            <person name="Kondo S."/>
            <person name="Saito H."/>
            <person name="Sato R."/>
            <person name="Murakawa M."/>
            <person name="Ihara Y."/>
            <person name="Oshima-Yamada Y."/>
            <person name="Ohtaka K."/>
            <person name="Satoh M."/>
            <person name="Sonobe K."/>
            <person name="Ishii M."/>
            <person name="Ohtani R."/>
            <person name="Kanamori-Sato M."/>
            <person name="Honoki R."/>
            <person name="Miyazaki D."/>
            <person name="Mochizuki H."/>
            <person name="Umetsu J."/>
            <person name="Higashi K."/>
            <person name="Shibata D."/>
            <person name="Kamiya Y."/>
            <person name="Sato N."/>
            <person name="Nakamura Y."/>
            <person name="Tabata S."/>
            <person name="Ida S."/>
            <person name="Kurokawa K."/>
            <person name="Ohta H."/>
        </authorList>
    </citation>
    <scope>NUCLEOTIDE SEQUENCE [LARGE SCALE GENOMIC DNA]</scope>
    <source>
        <strain evidence="11 12">NIES-2285</strain>
    </source>
</reference>
<protein>
    <recommendedName>
        <fullName evidence="7">Vacuolar protein 8</fullName>
    </recommendedName>
</protein>
<evidence type="ECO:0000256" key="4">
    <source>
        <dbReference type="ARBA" id="ARBA00022737"/>
    </source>
</evidence>
<evidence type="ECO:0000256" key="8">
    <source>
        <dbReference type="PROSITE-ProRule" id="PRU00259"/>
    </source>
</evidence>
<dbReference type="GO" id="GO:0043495">
    <property type="term" value="F:protein-membrane adaptor activity"/>
    <property type="evidence" value="ECO:0007669"/>
    <property type="project" value="InterPro"/>
</dbReference>
<keyword evidence="4" id="KW-0677">Repeat</keyword>